<feature type="transmembrane region" description="Helical" evidence="1">
    <location>
        <begin position="7"/>
        <end position="27"/>
    </location>
</feature>
<dbReference type="AlphaFoldDB" id="A0A0R1HPA2"/>
<keyword evidence="1" id="KW-0472">Membrane</keyword>
<accession>A0A0R1HPA2</accession>
<dbReference type="PATRIC" id="fig|1302272.5.peg.982"/>
<gene>
    <name evidence="2" type="ORF">FC96_GL000976</name>
</gene>
<reference evidence="2 3" key="1">
    <citation type="journal article" date="2015" name="Genome Announc.">
        <title>Expanding the biotechnology potential of lactobacilli through comparative genomics of 213 strains and associated genera.</title>
        <authorList>
            <person name="Sun Z."/>
            <person name="Harris H.M."/>
            <person name="McCann A."/>
            <person name="Guo C."/>
            <person name="Argimon S."/>
            <person name="Zhang W."/>
            <person name="Yang X."/>
            <person name="Jeffery I.B."/>
            <person name="Cooney J.C."/>
            <person name="Kagawa T.F."/>
            <person name="Liu W."/>
            <person name="Song Y."/>
            <person name="Salvetti E."/>
            <person name="Wrobel A."/>
            <person name="Rasinkangas P."/>
            <person name="Parkhill J."/>
            <person name="Rea M.C."/>
            <person name="O'Sullivan O."/>
            <person name="Ritari J."/>
            <person name="Douillard F.P."/>
            <person name="Paul Ross R."/>
            <person name="Yang R."/>
            <person name="Briner A.E."/>
            <person name="Felis G.E."/>
            <person name="de Vos W.M."/>
            <person name="Barrangou R."/>
            <person name="Klaenhammer T.R."/>
            <person name="Caufield P.W."/>
            <person name="Cui Y."/>
            <person name="Zhang H."/>
            <person name="O'Toole P.W."/>
        </authorList>
    </citation>
    <scope>NUCLEOTIDE SEQUENCE [LARGE SCALE GENOMIC DNA]</scope>
    <source>
        <strain evidence="2 3">JCM 15530</strain>
    </source>
</reference>
<dbReference type="STRING" id="1302272.FC96_GL000976"/>
<evidence type="ECO:0000256" key="1">
    <source>
        <dbReference type="SAM" id="Phobius"/>
    </source>
</evidence>
<evidence type="ECO:0000313" key="3">
    <source>
        <dbReference type="Proteomes" id="UP000050911"/>
    </source>
</evidence>
<proteinExistence type="predicted"/>
<organism evidence="2 3">
    <name type="scientific">Secundilactobacillus kimchicus JCM 15530</name>
    <dbReference type="NCBI Taxonomy" id="1302272"/>
    <lineage>
        <taxon>Bacteria</taxon>
        <taxon>Bacillati</taxon>
        <taxon>Bacillota</taxon>
        <taxon>Bacilli</taxon>
        <taxon>Lactobacillales</taxon>
        <taxon>Lactobacillaceae</taxon>
        <taxon>Secundilactobacillus</taxon>
    </lineage>
</organism>
<dbReference type="Proteomes" id="UP000050911">
    <property type="component" value="Unassembled WGS sequence"/>
</dbReference>
<protein>
    <submittedName>
        <fullName evidence="2">Uncharacterized protein</fullName>
    </submittedName>
</protein>
<dbReference type="RefSeq" id="WP_056941911.1">
    <property type="nucleotide sequence ID" value="NZ_AZCX01000002.1"/>
</dbReference>
<evidence type="ECO:0000313" key="2">
    <source>
        <dbReference type="EMBL" id="KRK48661.1"/>
    </source>
</evidence>
<keyword evidence="1" id="KW-0812">Transmembrane</keyword>
<feature type="transmembrane region" description="Helical" evidence="1">
    <location>
        <begin position="60"/>
        <end position="78"/>
    </location>
</feature>
<dbReference type="EMBL" id="AZCX01000002">
    <property type="protein sequence ID" value="KRK48661.1"/>
    <property type="molecule type" value="Genomic_DNA"/>
</dbReference>
<keyword evidence="1" id="KW-1133">Transmembrane helix</keyword>
<feature type="transmembrane region" description="Helical" evidence="1">
    <location>
        <begin position="33"/>
        <end position="53"/>
    </location>
</feature>
<sequence>MNNYVKNPVMIVIVVVTIGLFILSGLGRLNQGYALMGAAAFLFGRAILGYLSLRKLDLSVFYWGILGLIFLIWGIVSIL</sequence>
<keyword evidence="3" id="KW-1185">Reference proteome</keyword>
<name>A0A0R1HPA2_9LACO</name>
<comment type="caution">
    <text evidence="2">The sequence shown here is derived from an EMBL/GenBank/DDBJ whole genome shotgun (WGS) entry which is preliminary data.</text>
</comment>